<dbReference type="PANTHER" id="PTHR47966:SF51">
    <property type="entry name" value="BETA-SITE APP-CLEAVING ENZYME, ISOFORM A-RELATED"/>
    <property type="match status" value="1"/>
</dbReference>
<dbReference type="GO" id="GO:0004190">
    <property type="term" value="F:aspartic-type endopeptidase activity"/>
    <property type="evidence" value="ECO:0007669"/>
    <property type="project" value="UniProtKB-KW"/>
</dbReference>
<dbReference type="eggNOG" id="KOG1339">
    <property type="taxonomic scope" value="Eukaryota"/>
</dbReference>
<feature type="signal peptide" evidence="5">
    <location>
        <begin position="1"/>
        <end position="21"/>
    </location>
</feature>
<dbReference type="CGD" id="CAL0000160504">
    <property type="gene designation" value="Cd36_15430"/>
</dbReference>
<dbReference type="RefSeq" id="XP_002418022.1">
    <property type="nucleotide sequence ID" value="XM_002417977.1"/>
</dbReference>
<reference evidence="8 9" key="1">
    <citation type="journal article" date="2009" name="Genome Res.">
        <title>Comparative genomics of the fungal pathogens Candida dubliniensis and Candida albicans.</title>
        <authorList>
            <person name="Jackson A.P."/>
            <person name="Gamble J.A."/>
            <person name="Yeomans T."/>
            <person name="Moran G.P."/>
            <person name="Saunders D."/>
            <person name="Harris D."/>
            <person name="Aslett M."/>
            <person name="Barrell J.F."/>
            <person name="Butler G."/>
            <person name="Citiulo F."/>
            <person name="Coleman D.C."/>
            <person name="de Groot P.W.J."/>
            <person name="Goodwin T.J."/>
            <person name="Quail M.A."/>
            <person name="McQuillan J."/>
            <person name="Munro C.A."/>
            <person name="Pain A."/>
            <person name="Poulter R.T."/>
            <person name="Rajandream M.A."/>
            <person name="Renauld H."/>
            <person name="Spiering M.J."/>
            <person name="Tivey A."/>
            <person name="Gow N.A.R."/>
            <person name="Barrell B."/>
            <person name="Sullivan D.J."/>
            <person name="Berriman M."/>
        </authorList>
    </citation>
    <scope>NUCLEOTIDE SEQUENCE [LARGE SCALE GENOMIC DNA]</scope>
    <source>
        <strain evidence="9">CD36 / ATCC MYA-646 / CBS 7987 / NCPF 3949 / NRRL Y-17841</strain>
    </source>
</reference>
<dbReference type="GO" id="GO:0000324">
    <property type="term" value="C:fungal-type vacuole"/>
    <property type="evidence" value="ECO:0007669"/>
    <property type="project" value="TreeGrafter"/>
</dbReference>
<dbReference type="PROSITE" id="PS51767">
    <property type="entry name" value="PEPTIDASE_A1"/>
    <property type="match status" value="1"/>
</dbReference>
<accession>B9WAA2</accession>
<evidence type="ECO:0000256" key="4">
    <source>
        <dbReference type="ARBA" id="ARBA00023157"/>
    </source>
</evidence>
<dbReference type="VEuPathDB" id="FungiDB:CD36_15430"/>
<dbReference type="AlphaFoldDB" id="B9WAA2"/>
<name>B9WAA2_CANDC</name>
<comment type="similarity">
    <text evidence="1">Belongs to the peptidase A1 family.</text>
</comment>
<evidence type="ECO:0000256" key="2">
    <source>
        <dbReference type="ARBA" id="ARBA00022729"/>
    </source>
</evidence>
<feature type="chain" id="PRO_5002893757" evidence="5">
    <location>
        <begin position="22"/>
        <end position="442"/>
    </location>
</feature>
<keyword evidence="8" id="KW-0645">Protease</keyword>
<sequence length="442" mass="48748">MSFTSLEMLFTILSLLVPSLAVAVSNARDAVKLDLTISEEHMYYVENVALGTPGQSISNIIVDSGSSDLMIVDSIYNFSASSTFYNSNQTAIMKYGYGGEFPVYLVNETISSRDWKLSNLSMGLANISDMDSFSGILGIGFTRQELFKTNYSNFPYLLKDQGYTKSVLFSFNGQDQNPSIIFGGISTNIIDGPLVRAPFIKVISFINQVNYWLMPTFTVNQIKLGDAIVSNQKTLYQIDSGTNGFVPPTPVLNNIFKILGDDYIKDDNGNIYFDIKYIEGLNITLSVQGYDIGFQLVDIVGDTIERNGTTFVALNVASCDIGYNAYEGLLPNFIFKYHYAIFDYDNAQIYFGKYKNSNKVANIVAVTNGNQLPVPTVDVPNAEDTYSVIYVAESETTVAIAPTRVESSNSSFNASQVTSSSITYSSTTDDEFTRSTSNSKYC</sequence>
<dbReference type="InterPro" id="IPR033121">
    <property type="entry name" value="PEPTIDASE_A1"/>
</dbReference>
<dbReference type="PROSITE" id="PS00141">
    <property type="entry name" value="ASP_PROTEASE"/>
    <property type="match status" value="1"/>
</dbReference>
<organism evidence="8 9">
    <name type="scientific">Candida dubliniensis (strain CD36 / ATCC MYA-646 / CBS 7987 / NCPF 3949 / NRRL Y-17841)</name>
    <name type="common">Yeast</name>
    <dbReference type="NCBI Taxonomy" id="573826"/>
    <lineage>
        <taxon>Eukaryota</taxon>
        <taxon>Fungi</taxon>
        <taxon>Dikarya</taxon>
        <taxon>Ascomycota</taxon>
        <taxon>Saccharomycotina</taxon>
        <taxon>Pichiomycetes</taxon>
        <taxon>Debaryomycetaceae</taxon>
        <taxon>Candida/Lodderomyces clade</taxon>
        <taxon>Candida</taxon>
    </lineage>
</organism>
<evidence type="ECO:0000256" key="5">
    <source>
        <dbReference type="SAM" id="SignalP"/>
    </source>
</evidence>
<keyword evidence="3" id="KW-0064">Aspartyl protease</keyword>
<keyword evidence="8" id="KW-0378">Hydrolase</keyword>
<dbReference type="InterPro" id="IPR001969">
    <property type="entry name" value="Aspartic_peptidase_AS"/>
</dbReference>
<keyword evidence="4" id="KW-1015">Disulfide bond</keyword>
<evidence type="ECO:0000313" key="9">
    <source>
        <dbReference type="Proteomes" id="UP000002605"/>
    </source>
</evidence>
<keyword evidence="2 5" id="KW-0732">Signal</keyword>
<dbReference type="GO" id="GO:0051603">
    <property type="term" value="P:proteolysis involved in protein catabolic process"/>
    <property type="evidence" value="ECO:0007669"/>
    <property type="project" value="TreeGrafter"/>
</dbReference>
<dbReference type="PANTHER" id="PTHR47966">
    <property type="entry name" value="BETA-SITE APP-CLEAVING ENZYME, ISOFORM A-RELATED"/>
    <property type="match status" value="1"/>
</dbReference>
<dbReference type="SUPFAM" id="SSF50630">
    <property type="entry name" value="Acid proteases"/>
    <property type="match status" value="1"/>
</dbReference>
<dbReference type="HOGENOM" id="CLU_630035_0_0_1"/>
<dbReference type="EMBL" id="FM992689">
    <property type="protein sequence ID" value="CAX43321.1"/>
    <property type="molecule type" value="Genomic_DNA"/>
</dbReference>
<protein>
    <submittedName>
        <fullName evidence="8">Aspartyl protease, putative</fullName>
        <ecNumber evidence="8">3.4.23.-</ecNumber>
    </submittedName>
</protein>
<dbReference type="Gene3D" id="2.40.70.10">
    <property type="entry name" value="Acid Proteases"/>
    <property type="match status" value="2"/>
</dbReference>
<dbReference type="InterPro" id="IPR001461">
    <property type="entry name" value="Aspartic_peptidase_A1"/>
</dbReference>
<evidence type="ECO:0000256" key="1">
    <source>
        <dbReference type="ARBA" id="ARBA00007447"/>
    </source>
</evidence>
<evidence type="ECO:0000313" key="8">
    <source>
        <dbReference type="EMBL" id="CAX43321.1"/>
    </source>
</evidence>
<keyword evidence="9" id="KW-1185">Reference proteome</keyword>
<evidence type="ECO:0000259" key="6">
    <source>
        <dbReference type="PROSITE" id="PS51767"/>
    </source>
</evidence>
<dbReference type="KEGG" id="cdu:CD36_15430"/>
<dbReference type="GeneID" id="8046493"/>
<evidence type="ECO:0000256" key="3">
    <source>
        <dbReference type="ARBA" id="ARBA00022750"/>
    </source>
</evidence>
<proteinExistence type="inferred from homology"/>
<dbReference type="GO" id="GO:0005576">
    <property type="term" value="C:extracellular region"/>
    <property type="evidence" value="ECO:0007669"/>
    <property type="project" value="UniProtKB-ARBA"/>
</dbReference>
<dbReference type="OrthoDB" id="771136at2759"/>
<feature type="domain" description="Peptidase A1" evidence="6">
    <location>
        <begin position="44"/>
        <end position="352"/>
    </location>
</feature>
<dbReference type="Proteomes" id="UP000002605">
    <property type="component" value="Chromosome 2"/>
</dbReference>
<evidence type="ECO:0000313" key="7">
    <source>
        <dbReference type="CGD" id="CAL0000160504"/>
    </source>
</evidence>
<gene>
    <name evidence="8" type="primary">SAP30</name>
    <name evidence="7" type="ordered locus">Cd36_15430</name>
    <name evidence="8" type="ORF">CD36_15430</name>
</gene>
<dbReference type="EC" id="3.4.23.-" evidence="8"/>
<dbReference type="InterPro" id="IPR021109">
    <property type="entry name" value="Peptidase_aspartic_dom_sf"/>
</dbReference>